<keyword evidence="1" id="KW-0732">Signal</keyword>
<accession>A0ABS8JQX6</accession>
<dbReference type="EMBL" id="JAJITD010000003">
    <property type="protein sequence ID" value="MCC8392257.1"/>
    <property type="molecule type" value="Genomic_DNA"/>
</dbReference>
<dbReference type="Pfam" id="PF13628">
    <property type="entry name" value="DUF4142"/>
    <property type="match status" value="1"/>
</dbReference>
<dbReference type="InterPro" id="IPR012347">
    <property type="entry name" value="Ferritin-like"/>
</dbReference>
<dbReference type="RefSeq" id="WP_230508471.1">
    <property type="nucleotide sequence ID" value="NZ_JAJITD010000003.1"/>
</dbReference>
<evidence type="ECO:0000313" key="4">
    <source>
        <dbReference type="Proteomes" id="UP001431019"/>
    </source>
</evidence>
<feature type="domain" description="DUF4142" evidence="2">
    <location>
        <begin position="40"/>
        <end position="172"/>
    </location>
</feature>
<reference evidence="3 4" key="1">
    <citation type="submission" date="2021-11" db="EMBL/GenBank/DDBJ databases">
        <authorList>
            <person name="Oh E.-T."/>
            <person name="Kim S.-B."/>
        </authorList>
    </citation>
    <scope>NUCLEOTIDE SEQUENCE [LARGE SCALE GENOMIC DNA]</scope>
    <source>
        <strain evidence="3 4">MMS20-SJTR3</strain>
    </source>
</reference>
<keyword evidence="4" id="KW-1185">Reference proteome</keyword>
<feature type="chain" id="PRO_5046938490" evidence="1">
    <location>
        <begin position="24"/>
        <end position="180"/>
    </location>
</feature>
<evidence type="ECO:0000313" key="3">
    <source>
        <dbReference type="EMBL" id="MCC8392257.1"/>
    </source>
</evidence>
<feature type="signal peptide" evidence="1">
    <location>
        <begin position="1"/>
        <end position="23"/>
    </location>
</feature>
<dbReference type="Gene3D" id="1.20.1260.10">
    <property type="match status" value="1"/>
</dbReference>
<evidence type="ECO:0000259" key="2">
    <source>
        <dbReference type="Pfam" id="PF13628"/>
    </source>
</evidence>
<gene>
    <name evidence="3" type="ORF">LJ656_06615</name>
</gene>
<protein>
    <submittedName>
        <fullName evidence="3">DUF4142 domain-containing protein</fullName>
    </submittedName>
</protein>
<dbReference type="Proteomes" id="UP001431019">
    <property type="component" value="Unassembled WGS sequence"/>
</dbReference>
<proteinExistence type="predicted"/>
<comment type="caution">
    <text evidence="3">The sequence shown here is derived from an EMBL/GenBank/DDBJ whole genome shotgun (WGS) entry which is preliminary data.</text>
</comment>
<dbReference type="PANTHER" id="PTHR38593:SF1">
    <property type="entry name" value="BLR2558 PROTEIN"/>
    <property type="match status" value="1"/>
</dbReference>
<sequence>MKRITAIAAICCGLAAVPQIVVAQTQAASTTAANPLPSPDKDFVQAASMSSSTEIDAAKLASKNSSDKDVKSFAHHMMLDHTKLTMQLKMAAPHGVTVPKDNSDQAVLDSLKNLKGKDFDTAYIQKVGLQGHEQALTAFKKQISDGQNADLKKAAQKALPTIEEHYKMAQDLAAKKGVTQ</sequence>
<dbReference type="InterPro" id="IPR025419">
    <property type="entry name" value="DUF4142"/>
</dbReference>
<evidence type="ECO:0000256" key="1">
    <source>
        <dbReference type="SAM" id="SignalP"/>
    </source>
</evidence>
<organism evidence="3 4">
    <name type="scientific">Paraburkholderia sejongensis</name>
    <dbReference type="NCBI Taxonomy" id="2886946"/>
    <lineage>
        <taxon>Bacteria</taxon>
        <taxon>Pseudomonadati</taxon>
        <taxon>Pseudomonadota</taxon>
        <taxon>Betaproteobacteria</taxon>
        <taxon>Burkholderiales</taxon>
        <taxon>Burkholderiaceae</taxon>
        <taxon>Paraburkholderia</taxon>
    </lineage>
</organism>
<name>A0ABS8JQX6_9BURK</name>
<dbReference type="PANTHER" id="PTHR38593">
    <property type="entry name" value="BLR2558 PROTEIN"/>
    <property type="match status" value="1"/>
</dbReference>